<protein>
    <recommendedName>
        <fullName evidence="3">DUF7869 domain-containing protein</fullName>
    </recommendedName>
</protein>
<reference evidence="4" key="1">
    <citation type="submission" date="2022-08" db="UniProtKB">
        <authorList>
            <consortium name="EnsemblMetazoa"/>
        </authorList>
    </citation>
    <scope>IDENTIFICATION</scope>
    <source>
        <strain evidence="4">05x7-T-G4-1.051#20</strain>
    </source>
</reference>
<evidence type="ECO:0000256" key="1">
    <source>
        <dbReference type="SAM" id="MobiDB-lite"/>
    </source>
</evidence>
<feature type="domain" description="DUF7869" evidence="3">
    <location>
        <begin position="464"/>
        <end position="645"/>
    </location>
</feature>
<dbReference type="Proteomes" id="UP000005408">
    <property type="component" value="Unassembled WGS sequence"/>
</dbReference>
<feature type="region of interest" description="Disordered" evidence="1">
    <location>
        <begin position="771"/>
        <end position="826"/>
    </location>
</feature>
<accession>A0A8W8MNG5</accession>
<dbReference type="EnsemblMetazoa" id="G34180.1">
    <property type="protein sequence ID" value="G34180.1:cds"/>
    <property type="gene ID" value="G34180"/>
</dbReference>
<feature type="compositionally biased region" description="Basic residues" evidence="1">
    <location>
        <begin position="810"/>
        <end position="826"/>
    </location>
</feature>
<dbReference type="InterPro" id="IPR057191">
    <property type="entry name" value="DUF7869"/>
</dbReference>
<evidence type="ECO:0000313" key="4">
    <source>
        <dbReference type="EnsemblMetazoa" id="G34180.1:cds"/>
    </source>
</evidence>
<keyword evidence="5" id="KW-1185">Reference proteome</keyword>
<evidence type="ECO:0000259" key="3">
    <source>
        <dbReference type="Pfam" id="PF25273"/>
    </source>
</evidence>
<dbReference type="PANTHER" id="PTHR33153">
    <property type="entry name" value="MYND-TYPE DOMAIN-CONTAINING PROTEIN"/>
    <property type="match status" value="1"/>
</dbReference>
<organism evidence="4 5">
    <name type="scientific">Magallana gigas</name>
    <name type="common">Pacific oyster</name>
    <name type="synonym">Crassostrea gigas</name>
    <dbReference type="NCBI Taxonomy" id="29159"/>
    <lineage>
        <taxon>Eukaryota</taxon>
        <taxon>Metazoa</taxon>
        <taxon>Spiralia</taxon>
        <taxon>Lophotrochozoa</taxon>
        <taxon>Mollusca</taxon>
        <taxon>Bivalvia</taxon>
        <taxon>Autobranchia</taxon>
        <taxon>Pteriomorphia</taxon>
        <taxon>Ostreida</taxon>
        <taxon>Ostreoidea</taxon>
        <taxon>Ostreidae</taxon>
        <taxon>Magallana</taxon>
    </lineage>
</organism>
<keyword evidence="2" id="KW-0732">Signal</keyword>
<feature type="compositionally biased region" description="Polar residues" evidence="1">
    <location>
        <begin position="772"/>
        <end position="791"/>
    </location>
</feature>
<evidence type="ECO:0000313" key="5">
    <source>
        <dbReference type="Proteomes" id="UP000005408"/>
    </source>
</evidence>
<evidence type="ECO:0000256" key="2">
    <source>
        <dbReference type="SAM" id="SignalP"/>
    </source>
</evidence>
<sequence length="826" mass="96114">MVLSTAVIIILISVSAIAPNPKNVRTEENEGDDILGQSLIEVEATMASFEMTSLSTDTLGQSLQGIDNMNDAVNQSCILSSSSYTEMDISEISNFEENSVSKSNRNNPENRFTTSTPRKQKTRQSSENIPSITDDIDISECSSIGENNLEEEQPLTFESSFETTMPCTSSTPLLIKKKRTTVKSSRHRKLLQKALSTTFICLVRSRKCRLSCLSEINTDFVKKVRTRVWTKDFESRVEWFSDKYSEAINKEISVRYTIEDGRQICAKCFRNLYRLDKSFYYKYISKFEKGALSAGYRNAKTLHKTSELAMDWLNDYAVFHGDQMPDKGIVLLAYKTRKIDIFNQYFDETVEKMRRTVSRSNFYKIWADNFPSLKIKQTNSFSKCNTCTKLDAQLQATRDPIKRDEMKGLIKAHNYRQMMERKYYYSKRNQAKESKRRYMSIIIDGMDQMKTNLPHFLGRQSNDLDMANLLSTHIQGVINHGLDKFTKYVDINEYAHDSNMVMNTVLKELYSASLQMGNFLPPTLYVQADNCFRENKNKFVLAFCEMLVWKNIFKEVHISFLFVGHTHEDIDAGFSKIADQLRRNEASTIPRLLSLIPNTRQLKGLYDIRNWLSPYLNSVSQHTKPHHFRFYRDYQNQVVSEYKGSHNNLWKRLPSTILKQMPNGLPQILIPPYFEKINIEALEKNIDRSKFLFSEQSQFQWWKRFVNYLKDLKSDLTLRTRYAKDQARWLLPLLPKQRENADQEEAGPSRLDPQLHEMVDKELDEPIVQMRVQKNTNPLRRTPGANASNRKSQNKDDVLNIANTDDQKSTHFKKRTKKKTNKQIIT</sequence>
<feature type="signal peptide" evidence="2">
    <location>
        <begin position="1"/>
        <end position="16"/>
    </location>
</feature>
<feature type="chain" id="PRO_5036477179" description="DUF7869 domain-containing protein" evidence="2">
    <location>
        <begin position="17"/>
        <end position="826"/>
    </location>
</feature>
<proteinExistence type="predicted"/>
<dbReference type="AlphaFoldDB" id="A0A8W8MNG5"/>
<dbReference type="PANTHER" id="PTHR33153:SF3">
    <property type="entry name" value="TRAFFICKING PROTEIN PARTICLE COMPLEX SUBUNIT 11 DOMAIN-CONTAINING PROTEIN"/>
    <property type="match status" value="1"/>
</dbReference>
<feature type="region of interest" description="Disordered" evidence="1">
    <location>
        <begin position="95"/>
        <end position="130"/>
    </location>
</feature>
<name>A0A8W8MNG5_MAGGI</name>
<dbReference type="Pfam" id="PF25273">
    <property type="entry name" value="DUF7869"/>
    <property type="match status" value="1"/>
</dbReference>